<reference evidence="3 4" key="1">
    <citation type="journal article" date="2022" name="G3 (Bethesda)">
        <title>Whole-genome sequence and methylome profiling of the almond [Prunus dulcis (Mill.) D.A. Webb] cultivar 'Nonpareil'.</title>
        <authorList>
            <person name="D'Amico-Willman K.M."/>
            <person name="Ouma W.Z."/>
            <person name="Meulia T."/>
            <person name="Sideli G.M."/>
            <person name="Gradziel T.M."/>
            <person name="Fresnedo-Ramirez J."/>
        </authorList>
    </citation>
    <scope>NUCLEOTIDE SEQUENCE [LARGE SCALE GENOMIC DNA]</scope>
    <source>
        <strain evidence="3">Clone GOH B32 T37-40</strain>
    </source>
</reference>
<evidence type="ECO:0000313" key="3">
    <source>
        <dbReference type="EMBL" id="KAI5335772.1"/>
    </source>
</evidence>
<feature type="transmembrane region" description="Helical" evidence="1">
    <location>
        <begin position="179"/>
        <end position="201"/>
    </location>
</feature>
<name>A0AAD4W4F8_PRUDU</name>
<accession>A0AAD4W4F8</accession>
<gene>
    <name evidence="3" type="ORF">L3X38_025906</name>
</gene>
<dbReference type="AlphaFoldDB" id="A0AAD4W4F8"/>
<feature type="domain" description="Reverse transcriptase Ty1/copia-type" evidence="2">
    <location>
        <begin position="58"/>
        <end position="138"/>
    </location>
</feature>
<dbReference type="Proteomes" id="UP001054821">
    <property type="component" value="Chromosome 4"/>
</dbReference>
<dbReference type="SUPFAM" id="SSF56672">
    <property type="entry name" value="DNA/RNA polymerases"/>
    <property type="match status" value="1"/>
</dbReference>
<dbReference type="EMBL" id="JAJFAZ020000004">
    <property type="protein sequence ID" value="KAI5335772.1"/>
    <property type="molecule type" value="Genomic_DNA"/>
</dbReference>
<dbReference type="InterPro" id="IPR013103">
    <property type="entry name" value="RVT_2"/>
</dbReference>
<feature type="transmembrane region" description="Helical" evidence="1">
    <location>
        <begin position="122"/>
        <end position="145"/>
    </location>
</feature>
<keyword evidence="1" id="KW-1133">Transmembrane helix</keyword>
<sequence>MATRAKTSVRKPNPKYAHHALVSTDDTIEPTSFSQANMLKEWHLAMADEFNAFLRVGTWTLIPRTPTMNVLPNKWVFLVKRNSDGTIQRYKARLVANGFHQQPSLDYGETFSLVVNHSTIHLILALFVQFSWPVCSIHIYLLIYVDDILVTGSDPSSIATLISNLALQFSMKDLGPANYFLGMELICTLSGLSLTHTKYVVDLLKRVA</sequence>
<evidence type="ECO:0000259" key="2">
    <source>
        <dbReference type="Pfam" id="PF07727"/>
    </source>
</evidence>
<evidence type="ECO:0000256" key="1">
    <source>
        <dbReference type="SAM" id="Phobius"/>
    </source>
</evidence>
<keyword evidence="1" id="KW-0812">Transmembrane</keyword>
<evidence type="ECO:0000313" key="4">
    <source>
        <dbReference type="Proteomes" id="UP001054821"/>
    </source>
</evidence>
<comment type="caution">
    <text evidence="3">The sequence shown here is derived from an EMBL/GenBank/DDBJ whole genome shotgun (WGS) entry which is preliminary data.</text>
</comment>
<keyword evidence="4" id="KW-1185">Reference proteome</keyword>
<keyword evidence="1" id="KW-0472">Membrane</keyword>
<protein>
    <recommendedName>
        <fullName evidence="2">Reverse transcriptase Ty1/copia-type domain-containing protein</fullName>
    </recommendedName>
</protein>
<feature type="domain" description="Reverse transcriptase Ty1/copia-type" evidence="2">
    <location>
        <begin position="139"/>
        <end position="206"/>
    </location>
</feature>
<organism evidence="3 4">
    <name type="scientific">Prunus dulcis</name>
    <name type="common">Almond</name>
    <name type="synonym">Amygdalus dulcis</name>
    <dbReference type="NCBI Taxonomy" id="3755"/>
    <lineage>
        <taxon>Eukaryota</taxon>
        <taxon>Viridiplantae</taxon>
        <taxon>Streptophyta</taxon>
        <taxon>Embryophyta</taxon>
        <taxon>Tracheophyta</taxon>
        <taxon>Spermatophyta</taxon>
        <taxon>Magnoliopsida</taxon>
        <taxon>eudicotyledons</taxon>
        <taxon>Gunneridae</taxon>
        <taxon>Pentapetalae</taxon>
        <taxon>rosids</taxon>
        <taxon>fabids</taxon>
        <taxon>Rosales</taxon>
        <taxon>Rosaceae</taxon>
        <taxon>Amygdaloideae</taxon>
        <taxon>Amygdaleae</taxon>
        <taxon>Prunus</taxon>
    </lineage>
</organism>
<dbReference type="InterPro" id="IPR043502">
    <property type="entry name" value="DNA/RNA_pol_sf"/>
</dbReference>
<dbReference type="Pfam" id="PF07727">
    <property type="entry name" value="RVT_2"/>
    <property type="match status" value="2"/>
</dbReference>
<proteinExistence type="predicted"/>